<dbReference type="Pfam" id="PF01381">
    <property type="entry name" value="HTH_3"/>
    <property type="match status" value="1"/>
</dbReference>
<dbReference type="PROSITE" id="PS50943">
    <property type="entry name" value="HTH_CROC1"/>
    <property type="match status" value="1"/>
</dbReference>
<dbReference type="SMART" id="SM00530">
    <property type="entry name" value="HTH_XRE"/>
    <property type="match status" value="1"/>
</dbReference>
<evidence type="ECO:0000259" key="1">
    <source>
        <dbReference type="PROSITE" id="PS50943"/>
    </source>
</evidence>
<dbReference type="Proteomes" id="UP000663505">
    <property type="component" value="Chromosome"/>
</dbReference>
<dbReference type="KEGG" id="afx:JZ786_11085"/>
<organism evidence="2 3">
    <name type="scientific">Alicyclobacillus mengziensis</name>
    <dbReference type="NCBI Taxonomy" id="2931921"/>
    <lineage>
        <taxon>Bacteria</taxon>
        <taxon>Bacillati</taxon>
        <taxon>Bacillota</taxon>
        <taxon>Bacilli</taxon>
        <taxon>Bacillales</taxon>
        <taxon>Alicyclobacillaceae</taxon>
        <taxon>Alicyclobacillus</taxon>
    </lineage>
</organism>
<protein>
    <submittedName>
        <fullName evidence="2">Helix-turn-helix transcriptional regulator</fullName>
    </submittedName>
</protein>
<dbReference type="InterPro" id="IPR010982">
    <property type="entry name" value="Lambda_DNA-bd_dom_sf"/>
</dbReference>
<dbReference type="EMBL" id="CP071182">
    <property type="protein sequence ID" value="QSO49410.1"/>
    <property type="molecule type" value="Genomic_DNA"/>
</dbReference>
<dbReference type="RefSeq" id="WP_206658721.1">
    <property type="nucleotide sequence ID" value="NZ_CP071182.1"/>
</dbReference>
<dbReference type="PANTHER" id="PTHR10098">
    <property type="entry name" value="RAPSYN-RELATED"/>
    <property type="match status" value="1"/>
</dbReference>
<evidence type="ECO:0000313" key="2">
    <source>
        <dbReference type="EMBL" id="QSO49410.1"/>
    </source>
</evidence>
<feature type="domain" description="HTH cro/C1-type" evidence="1">
    <location>
        <begin position="17"/>
        <end position="59"/>
    </location>
</feature>
<dbReference type="AlphaFoldDB" id="A0A9X7W317"/>
<dbReference type="SUPFAM" id="SSF48452">
    <property type="entry name" value="TPR-like"/>
    <property type="match status" value="1"/>
</dbReference>
<evidence type="ECO:0000313" key="3">
    <source>
        <dbReference type="Proteomes" id="UP000663505"/>
    </source>
</evidence>
<dbReference type="CDD" id="cd00093">
    <property type="entry name" value="HTH_XRE"/>
    <property type="match status" value="1"/>
</dbReference>
<proteinExistence type="predicted"/>
<dbReference type="PANTHER" id="PTHR10098:SF108">
    <property type="entry name" value="TETRATRICOPEPTIDE REPEAT PROTEIN 28"/>
    <property type="match status" value="1"/>
</dbReference>
<reference evidence="2 3" key="1">
    <citation type="submission" date="2021-02" db="EMBL/GenBank/DDBJ databases">
        <title>Alicyclobacillus curvatus sp. nov. and Alicyclobacillus mengziensis sp. nov., two acidophilic bacteria isolated from acid mine drainage.</title>
        <authorList>
            <person name="Huang Y."/>
        </authorList>
    </citation>
    <scope>NUCLEOTIDE SEQUENCE [LARGE SCALE GENOMIC DNA]</scope>
    <source>
        <strain evidence="2 3">S30H14</strain>
    </source>
</reference>
<dbReference type="InterPro" id="IPR001387">
    <property type="entry name" value="Cro/C1-type_HTH"/>
</dbReference>
<accession>A0A9X7W317</accession>
<gene>
    <name evidence="2" type="ORF">JZ786_11085</name>
</gene>
<dbReference type="Gene3D" id="1.10.260.40">
    <property type="entry name" value="lambda repressor-like DNA-binding domains"/>
    <property type="match status" value="1"/>
</dbReference>
<dbReference type="GO" id="GO:0003677">
    <property type="term" value="F:DNA binding"/>
    <property type="evidence" value="ECO:0007669"/>
    <property type="project" value="InterPro"/>
</dbReference>
<dbReference type="SMART" id="SM00028">
    <property type="entry name" value="TPR"/>
    <property type="match status" value="3"/>
</dbReference>
<dbReference type="InterPro" id="IPR011990">
    <property type="entry name" value="TPR-like_helical_dom_sf"/>
</dbReference>
<keyword evidence="3" id="KW-1185">Reference proteome</keyword>
<dbReference type="InterPro" id="IPR019734">
    <property type="entry name" value="TPR_rpt"/>
</dbReference>
<name>A0A9X7W317_9BACL</name>
<dbReference type="Gene3D" id="1.25.40.10">
    <property type="entry name" value="Tetratricopeptide repeat domain"/>
    <property type="match status" value="1"/>
</dbReference>
<sequence>MMGDEQRLLALLIGYRVRKLRQSRKLSQLTLARGIVGQSMMSQIETGRQIPAYEVLVLLNERLNDEMLRQYTVLVTSPVINMREIPLPNKEDIVSILDYNRAHWTVAHFKLAGYLCAMHYEDRDFLSLRDVAARILDNAISGDSKALGAYYFGTALLFLGQMEDSSEYLLLAEKQLKQLDAKFHGLVFYNLGFVYTQLEYYGQAMWYAKMAIEEFQHLGDILRYGKALGLIGTIQSRMGKYHDAEKSFEQSYMVLQKWGAAETDLARVELNLANVYESLELLTEAKKWCQLGLKRNTDPVTLSSLHMIMTRIYLTLDLEEDAMEHYVWAREMADRSRDARTIAMAELLGTRVHTSMPEKIQAARRAYEVTKDKYHLQHALACEILAQLCSQDSGFSPEVDTLQRESIATYREFVASHVALDKSIGFSALAHRPSVST</sequence>
<dbReference type="SUPFAM" id="SSF47413">
    <property type="entry name" value="lambda repressor-like DNA-binding domains"/>
    <property type="match status" value="1"/>
</dbReference>